<dbReference type="InterPro" id="IPR019027">
    <property type="entry name" value="Pilus_biogenesis_CpaD-related"/>
</dbReference>
<accession>A0ABW2BG17</accession>
<keyword evidence="2" id="KW-0732">Signal</keyword>
<evidence type="ECO:0000313" key="4">
    <source>
        <dbReference type="Proteomes" id="UP001596292"/>
    </source>
</evidence>
<evidence type="ECO:0000256" key="2">
    <source>
        <dbReference type="SAM" id="SignalP"/>
    </source>
</evidence>
<comment type="caution">
    <text evidence="3">The sequence shown here is derived from an EMBL/GenBank/DDBJ whole genome shotgun (WGS) entry which is preliminary data.</text>
</comment>
<protein>
    <submittedName>
        <fullName evidence="3">CpaD family pilus assembly protein</fullName>
    </submittedName>
</protein>
<feature type="signal peptide" evidence="2">
    <location>
        <begin position="1"/>
        <end position="29"/>
    </location>
</feature>
<dbReference type="RefSeq" id="WP_378967721.1">
    <property type="nucleotide sequence ID" value="NZ_JBHSWN010000001.1"/>
</dbReference>
<proteinExistence type="predicted"/>
<feature type="region of interest" description="Disordered" evidence="1">
    <location>
        <begin position="219"/>
        <end position="246"/>
    </location>
</feature>
<name>A0ABW2BG17_9HYPH</name>
<evidence type="ECO:0000313" key="3">
    <source>
        <dbReference type="EMBL" id="MFC6789072.1"/>
    </source>
</evidence>
<gene>
    <name evidence="3" type="ORF">ACFQE0_05165</name>
</gene>
<reference evidence="4" key="1">
    <citation type="journal article" date="2019" name="Int. J. Syst. Evol. Microbiol.">
        <title>The Global Catalogue of Microorganisms (GCM) 10K type strain sequencing project: providing services to taxonomists for standard genome sequencing and annotation.</title>
        <authorList>
            <consortium name="The Broad Institute Genomics Platform"/>
            <consortium name="The Broad Institute Genome Sequencing Center for Infectious Disease"/>
            <person name="Wu L."/>
            <person name="Ma J."/>
        </authorList>
    </citation>
    <scope>NUCLEOTIDE SEQUENCE [LARGE SCALE GENOMIC DNA]</scope>
    <source>
        <strain evidence="4">CCUG 48316</strain>
    </source>
</reference>
<sequence length="246" mass="26192">MTASHSPTRTRLSLLCACALAALAGACKAEPPITTGAIGASDYRARHPIVLTDGARSLDVFPTGPGHLDPRQADDVDAFMLEYRRYGRGGVLMEVPRGLPPARAAATERTASLLLRRAAEDGVPRGTVSTSIYAAAAPGLAAPIRLTFTRMQAKVADACGTWPQDLGASNFSFDNSNRPVWNLGCSTQTMVAAQVADPIDLVRGRPEGRIDSVRRIRDVGQLREGKDPSTQWRQDGQASVKSQVGN</sequence>
<evidence type="ECO:0000256" key="1">
    <source>
        <dbReference type="SAM" id="MobiDB-lite"/>
    </source>
</evidence>
<dbReference type="Proteomes" id="UP001596292">
    <property type="component" value="Unassembled WGS sequence"/>
</dbReference>
<dbReference type="Pfam" id="PF09476">
    <property type="entry name" value="Pilus_CpaD"/>
    <property type="match status" value="1"/>
</dbReference>
<dbReference type="InterPro" id="IPR013361">
    <property type="entry name" value="Pilus_CpaD"/>
</dbReference>
<keyword evidence="4" id="KW-1185">Reference proteome</keyword>
<feature type="compositionally biased region" description="Polar residues" evidence="1">
    <location>
        <begin position="228"/>
        <end position="246"/>
    </location>
</feature>
<dbReference type="NCBIfam" id="TIGR02522">
    <property type="entry name" value="pilus_cpaD"/>
    <property type="match status" value="1"/>
</dbReference>
<dbReference type="EMBL" id="JBHSWN010000001">
    <property type="protein sequence ID" value="MFC6789072.1"/>
    <property type="molecule type" value="Genomic_DNA"/>
</dbReference>
<organism evidence="3 4">
    <name type="scientific">Methylobacterium komagatae</name>
    <dbReference type="NCBI Taxonomy" id="374425"/>
    <lineage>
        <taxon>Bacteria</taxon>
        <taxon>Pseudomonadati</taxon>
        <taxon>Pseudomonadota</taxon>
        <taxon>Alphaproteobacteria</taxon>
        <taxon>Hyphomicrobiales</taxon>
        <taxon>Methylobacteriaceae</taxon>
        <taxon>Methylobacterium</taxon>
    </lineage>
</organism>
<feature type="chain" id="PRO_5047186497" evidence="2">
    <location>
        <begin position="30"/>
        <end position="246"/>
    </location>
</feature>